<evidence type="ECO:0000313" key="1">
    <source>
        <dbReference type="EMBL" id="SDP30695.1"/>
    </source>
</evidence>
<dbReference type="RefSeq" id="WP_090478581.1">
    <property type="nucleotide sequence ID" value="NZ_LT629710.1"/>
</dbReference>
<name>A0A1H0RMM8_9ACTN</name>
<dbReference type="AlphaFoldDB" id="A0A1H0RMM8"/>
<dbReference type="EMBL" id="LT629710">
    <property type="protein sequence ID" value="SDP30695.1"/>
    <property type="molecule type" value="Genomic_DNA"/>
</dbReference>
<reference evidence="1 2" key="1">
    <citation type="submission" date="2016-10" db="EMBL/GenBank/DDBJ databases">
        <authorList>
            <person name="de Groot N.N."/>
        </authorList>
    </citation>
    <scope>NUCLEOTIDE SEQUENCE [LARGE SCALE GENOMIC DNA]</scope>
    <source>
        <strain evidence="2">P4-7,KCTC 19426,CECT 7604</strain>
    </source>
</reference>
<keyword evidence="2" id="KW-1185">Reference proteome</keyword>
<evidence type="ECO:0000313" key="2">
    <source>
        <dbReference type="Proteomes" id="UP000198741"/>
    </source>
</evidence>
<protein>
    <submittedName>
        <fullName evidence="1">Predicted metalloprotease</fullName>
    </submittedName>
</protein>
<dbReference type="GO" id="GO:0006508">
    <property type="term" value="P:proteolysis"/>
    <property type="evidence" value="ECO:0007669"/>
    <property type="project" value="UniProtKB-KW"/>
</dbReference>
<proteinExistence type="predicted"/>
<sequence>MVGFEGATPLAVRHVGPVTPAGSGDDAVVAGVLTDLNTYWSATLPTAFGHEFAPLTGGYVSIDSSADAGRSWCITSPSQIAGNAYYCPTGDAIVYDSAGLVPVLLGHYGAAGLTASFAHEFGHAIQARIGPTAAQRTADPTKYPSLLIEAQGDCFAGAFLAEAVAGRTAHVRLPEPSMVRAVAPLLDFADPVTVRVDDPTAHGLALDRLTAVLDGYRSGAAACHALTRGALHPTLGRAGLTDTPRPHRFASTAAALAAGRPAMLALAARLPAAAGSAAAATPSAADLAAAAPYGQFAAAAALALSIGRATKGTAVGAACFAGAWTASVFGHAADGALGSWGGDADEALNMLRARPDATIGELAGFADGFARGLAACR</sequence>
<dbReference type="GO" id="GO:0008237">
    <property type="term" value="F:metallopeptidase activity"/>
    <property type="evidence" value="ECO:0007669"/>
    <property type="project" value="UniProtKB-KW"/>
</dbReference>
<dbReference type="Proteomes" id="UP000198741">
    <property type="component" value="Chromosome I"/>
</dbReference>
<keyword evidence="1" id="KW-0482">Metalloprotease</keyword>
<accession>A0A1H0RMM8</accession>
<dbReference type="OrthoDB" id="9774900at2"/>
<organism evidence="1 2">
    <name type="scientific">Nakamurella panacisegetis</name>
    <dbReference type="NCBI Taxonomy" id="1090615"/>
    <lineage>
        <taxon>Bacteria</taxon>
        <taxon>Bacillati</taxon>
        <taxon>Actinomycetota</taxon>
        <taxon>Actinomycetes</taxon>
        <taxon>Nakamurellales</taxon>
        <taxon>Nakamurellaceae</taxon>
        <taxon>Nakamurella</taxon>
    </lineage>
</organism>
<keyword evidence="1" id="KW-0645">Protease</keyword>
<gene>
    <name evidence="1" type="ORF">SAMN04515671_3659</name>
</gene>
<dbReference type="Pfam" id="PF04228">
    <property type="entry name" value="Zn_peptidase"/>
    <property type="match status" value="1"/>
</dbReference>
<keyword evidence="1" id="KW-0378">Hydrolase</keyword>
<dbReference type="STRING" id="1090615.SAMN04515671_3659"/>
<dbReference type="InterPro" id="IPR007343">
    <property type="entry name" value="Uncharacterised_pept_Zn_put"/>
</dbReference>